<keyword evidence="6" id="KW-0004">4Fe-4S</keyword>
<evidence type="ECO:0000256" key="5">
    <source>
        <dbReference type="ARBA" id="ARBA00022023"/>
    </source>
</evidence>
<evidence type="ECO:0000256" key="8">
    <source>
        <dbReference type="ARBA" id="ARBA00022763"/>
    </source>
</evidence>
<dbReference type="EMBL" id="BAABKE010000002">
    <property type="protein sequence ID" value="GAA5097261.1"/>
    <property type="molecule type" value="Genomic_DNA"/>
</dbReference>
<comment type="cofactor">
    <cofactor evidence="14">
        <name>[4Fe-4S] cluster</name>
        <dbReference type="ChEBI" id="CHEBI:49883"/>
    </cofactor>
    <text evidence="14">Binds 1 [4Fe-4S] cluster.</text>
</comment>
<evidence type="ECO:0000256" key="13">
    <source>
        <dbReference type="ARBA" id="ARBA00023295"/>
    </source>
</evidence>
<dbReference type="InterPro" id="IPR023170">
    <property type="entry name" value="HhH_base_excis_C"/>
</dbReference>
<dbReference type="InterPro" id="IPR029119">
    <property type="entry name" value="MutY_C"/>
</dbReference>
<dbReference type="PANTHER" id="PTHR42944">
    <property type="entry name" value="ADENINE DNA GLYCOSYLASE"/>
    <property type="match status" value="1"/>
</dbReference>
<keyword evidence="9" id="KW-0378">Hydrolase</keyword>
<dbReference type="InterPro" id="IPR044298">
    <property type="entry name" value="MIG/MutY"/>
</dbReference>
<organism evidence="16 17">
    <name type="scientific">Wohlfahrtiimonas larvae</name>
    <dbReference type="NCBI Taxonomy" id="1157986"/>
    <lineage>
        <taxon>Bacteria</taxon>
        <taxon>Pseudomonadati</taxon>
        <taxon>Pseudomonadota</taxon>
        <taxon>Gammaproteobacteria</taxon>
        <taxon>Cardiobacteriales</taxon>
        <taxon>Ignatzschineriaceae</taxon>
        <taxon>Wohlfahrtiimonas</taxon>
    </lineage>
</organism>
<evidence type="ECO:0000256" key="11">
    <source>
        <dbReference type="ARBA" id="ARBA00023014"/>
    </source>
</evidence>
<dbReference type="Proteomes" id="UP001500631">
    <property type="component" value="Unassembled WGS sequence"/>
</dbReference>
<dbReference type="InterPro" id="IPR003265">
    <property type="entry name" value="HhH-GPD_domain"/>
</dbReference>
<comment type="function">
    <text evidence="2">Adenine glycosylase active on G-A mispairs. MutY also corrects error-prone DNA synthesis past GO lesions which are due to the oxidatively damaged form of guanine: 7,8-dihydro-8-oxoguanine (8-oxo-dGTP).</text>
</comment>
<dbReference type="Gene3D" id="1.10.340.30">
    <property type="entry name" value="Hypothetical protein, domain 2"/>
    <property type="match status" value="1"/>
</dbReference>
<gene>
    <name evidence="16" type="primary">mutY</name>
    <name evidence="16" type="ORF">GCM10023338_08530</name>
</gene>
<dbReference type="Pfam" id="PF14815">
    <property type="entry name" value="NUDIX_4"/>
    <property type="match status" value="1"/>
</dbReference>
<dbReference type="InterPro" id="IPR005760">
    <property type="entry name" value="A/G_AdeGlyc_MutY"/>
</dbReference>
<dbReference type="Gene3D" id="1.10.1670.10">
    <property type="entry name" value="Helix-hairpin-Helix base-excision DNA repair enzymes (C-terminal)"/>
    <property type="match status" value="1"/>
</dbReference>
<keyword evidence="7" id="KW-0479">Metal-binding</keyword>
<evidence type="ECO:0000256" key="10">
    <source>
        <dbReference type="ARBA" id="ARBA00023004"/>
    </source>
</evidence>
<evidence type="ECO:0000256" key="7">
    <source>
        <dbReference type="ARBA" id="ARBA00022723"/>
    </source>
</evidence>
<evidence type="ECO:0000259" key="15">
    <source>
        <dbReference type="SMART" id="SM00478"/>
    </source>
</evidence>
<dbReference type="InterPro" id="IPR011257">
    <property type="entry name" value="DNA_glycosylase"/>
</dbReference>
<name>A0ABP9MNK8_9GAMM</name>
<dbReference type="Gene3D" id="3.90.79.10">
    <property type="entry name" value="Nucleoside Triphosphate Pyrophosphohydrolase"/>
    <property type="match status" value="1"/>
</dbReference>
<evidence type="ECO:0000256" key="12">
    <source>
        <dbReference type="ARBA" id="ARBA00023204"/>
    </source>
</evidence>
<evidence type="ECO:0000256" key="9">
    <source>
        <dbReference type="ARBA" id="ARBA00022801"/>
    </source>
</evidence>
<comment type="catalytic activity">
    <reaction evidence="1 14">
        <text>Hydrolyzes free adenine bases from 7,8-dihydro-8-oxoguanine:adenine mismatched double-stranded DNA, leaving an apurinic site.</text>
        <dbReference type="EC" id="3.2.2.31"/>
    </reaction>
</comment>
<dbReference type="Pfam" id="PF00730">
    <property type="entry name" value="HhH-GPD"/>
    <property type="match status" value="1"/>
</dbReference>
<evidence type="ECO:0000313" key="17">
    <source>
        <dbReference type="Proteomes" id="UP001500631"/>
    </source>
</evidence>
<dbReference type="InterPro" id="IPR015797">
    <property type="entry name" value="NUDIX_hydrolase-like_dom_sf"/>
</dbReference>
<dbReference type="NCBIfam" id="TIGR01084">
    <property type="entry name" value="mutY"/>
    <property type="match status" value="1"/>
</dbReference>
<dbReference type="CDD" id="cd03431">
    <property type="entry name" value="NUDIX_DNA_Glycosylase_C-MutY"/>
    <property type="match status" value="1"/>
</dbReference>
<keyword evidence="13 14" id="KW-0326">Glycosidase</keyword>
<evidence type="ECO:0000256" key="1">
    <source>
        <dbReference type="ARBA" id="ARBA00000843"/>
    </source>
</evidence>
<feature type="domain" description="HhH-GPD" evidence="15">
    <location>
        <begin position="55"/>
        <end position="204"/>
    </location>
</feature>
<evidence type="ECO:0000256" key="3">
    <source>
        <dbReference type="ARBA" id="ARBA00008343"/>
    </source>
</evidence>
<keyword evidence="17" id="KW-1185">Reference proteome</keyword>
<sequence>MNQFLAQPQGETFELFYAKLMQWFDDNGRHNLPWKPQTQYTEAQNIYHIWLSEIMLQQTQVVTVIPYFFNFIEKFPTATDLANAEQEEVLKAWEGLGYYARARNLHAGAKIIRDKFNGEIPLNYQDIQSIKGVGRTTAAAIISQGFNRPFAILDGNVKRVMARITGAMHPEKQLEKVLLPFAYLMSAQNRPDDYTQAIMDFGATICSKNPKCNQCFWQSHCITYHYQKMDQIPAKKVKLIKKDIELYPVIIQNQNGELIFHQRTQETIWHNLYEFPHLDSHLNELEALFNTDNAKLLSTQELPSFKHVLTHINYEIYPIIIQVESYKDALQFNDQIYPWVNAETYTTYAKTKPTNDLLNIIHIQS</sequence>
<comment type="similarity">
    <text evidence="3 14">Belongs to the Nth/MutY family.</text>
</comment>
<protein>
    <recommendedName>
        <fullName evidence="5 14">Adenine DNA glycosylase</fullName>
        <ecNumber evidence="4 14">3.2.2.31</ecNumber>
    </recommendedName>
</protein>
<dbReference type="EC" id="3.2.2.31" evidence="4 14"/>
<evidence type="ECO:0000256" key="6">
    <source>
        <dbReference type="ARBA" id="ARBA00022485"/>
    </source>
</evidence>
<dbReference type="SUPFAM" id="SSF48150">
    <property type="entry name" value="DNA-glycosylase"/>
    <property type="match status" value="1"/>
</dbReference>
<dbReference type="CDD" id="cd00056">
    <property type="entry name" value="ENDO3c"/>
    <property type="match status" value="1"/>
</dbReference>
<evidence type="ECO:0000256" key="14">
    <source>
        <dbReference type="RuleBase" id="RU365096"/>
    </source>
</evidence>
<proteinExistence type="inferred from homology"/>
<evidence type="ECO:0000256" key="2">
    <source>
        <dbReference type="ARBA" id="ARBA00002933"/>
    </source>
</evidence>
<evidence type="ECO:0000256" key="4">
    <source>
        <dbReference type="ARBA" id="ARBA00012045"/>
    </source>
</evidence>
<dbReference type="SUPFAM" id="SSF55811">
    <property type="entry name" value="Nudix"/>
    <property type="match status" value="1"/>
</dbReference>
<evidence type="ECO:0000313" key="16">
    <source>
        <dbReference type="EMBL" id="GAA5097261.1"/>
    </source>
</evidence>
<dbReference type="PANTHER" id="PTHR42944:SF1">
    <property type="entry name" value="ADENINE DNA GLYCOSYLASE"/>
    <property type="match status" value="1"/>
</dbReference>
<comment type="caution">
    <text evidence="16">The sequence shown here is derived from an EMBL/GenBank/DDBJ whole genome shotgun (WGS) entry which is preliminary data.</text>
</comment>
<accession>A0ABP9MNK8</accession>
<keyword evidence="12" id="KW-0234">DNA repair</keyword>
<dbReference type="SMART" id="SM00478">
    <property type="entry name" value="ENDO3c"/>
    <property type="match status" value="1"/>
</dbReference>
<keyword evidence="11" id="KW-0411">Iron-sulfur</keyword>
<keyword evidence="8 14" id="KW-0227">DNA damage</keyword>
<reference evidence="17" key="1">
    <citation type="journal article" date="2019" name="Int. J. Syst. Evol. Microbiol.">
        <title>The Global Catalogue of Microorganisms (GCM) 10K type strain sequencing project: providing services to taxonomists for standard genome sequencing and annotation.</title>
        <authorList>
            <consortium name="The Broad Institute Genomics Platform"/>
            <consortium name="The Broad Institute Genome Sequencing Center for Infectious Disease"/>
            <person name="Wu L."/>
            <person name="Ma J."/>
        </authorList>
    </citation>
    <scope>NUCLEOTIDE SEQUENCE [LARGE SCALE GENOMIC DNA]</scope>
    <source>
        <strain evidence="17">JCM 18424</strain>
    </source>
</reference>
<keyword evidence="10 14" id="KW-0408">Iron</keyword>
<dbReference type="RefSeq" id="WP_077924951.1">
    <property type="nucleotide sequence ID" value="NZ_BAABKE010000002.1"/>
</dbReference>